<name>A0A5B8NPP7_9CHRO</name>
<feature type="region of interest" description="Disordered" evidence="1">
    <location>
        <begin position="303"/>
        <end position="347"/>
    </location>
</feature>
<feature type="transmembrane region" description="Helical" evidence="2">
    <location>
        <begin position="246"/>
        <end position="267"/>
    </location>
</feature>
<reference evidence="3" key="1">
    <citation type="submission" date="2019-08" db="EMBL/GenBank/DDBJ databases">
        <title>Carotenoids and Carotenoid Binding Proteins in the Halophilic Cyanobacterium Euhalothece sp. ZM00.</title>
        <authorList>
            <person name="Cho S.M."/>
            <person name="Song J.Y."/>
            <person name="Park Y.-I."/>
        </authorList>
    </citation>
    <scope>NUCLEOTIDE SEQUENCE [LARGE SCALE GENOMIC DNA]</scope>
    <source>
        <strain evidence="3">Z-M001</strain>
    </source>
</reference>
<keyword evidence="2" id="KW-0472">Membrane</keyword>
<sequence>MGVKLYLGEAVGLLLKTLPFIWIRLGTYALLGLGLSIYFAVAAGVAWLLGQVLGILGVIVFLAAFGGAWALVRWAKRYFFYLLQAAHIAVMTEYIVYGRAPEGSQVQYGRRQVMDRFRDVSLMFAVDLMIDGIVKRINRTVASITGLLPIPNLDNLNKIIAQVSKFATTYIDEAILSRAYQYREKNVWAVAQDGIILYAQAWKPVLANAVALTIINYLEMAVVLVILAIPAIILGAIIPFEPVRVFLGLLVLVGTWMFKLAVSDAYAMAATLLAYHRSIEGVEPNPDWKERLEGMSDQFRQLTDRASSAVAGKETASGEPESSESDPATSNEGSETDPSSTDKNPES</sequence>
<feature type="compositionally biased region" description="Polar residues" evidence="1">
    <location>
        <begin position="325"/>
        <end position="347"/>
    </location>
</feature>
<protein>
    <submittedName>
        <fullName evidence="3">Uncharacterized protein</fullName>
    </submittedName>
</protein>
<evidence type="ECO:0000313" key="3">
    <source>
        <dbReference type="EMBL" id="QDZ40977.1"/>
    </source>
</evidence>
<feature type="transmembrane region" description="Helical" evidence="2">
    <location>
        <begin position="221"/>
        <end position="240"/>
    </location>
</feature>
<feature type="transmembrane region" description="Helical" evidence="2">
    <location>
        <begin position="48"/>
        <end position="72"/>
    </location>
</feature>
<keyword evidence="2" id="KW-0812">Transmembrane</keyword>
<organism evidence="3 4">
    <name type="scientific">Euhalothece natronophila Z-M001</name>
    <dbReference type="NCBI Taxonomy" id="522448"/>
    <lineage>
        <taxon>Bacteria</taxon>
        <taxon>Bacillati</taxon>
        <taxon>Cyanobacteriota</taxon>
        <taxon>Cyanophyceae</taxon>
        <taxon>Oscillatoriophycideae</taxon>
        <taxon>Chroococcales</taxon>
        <taxon>Halothecacae</taxon>
        <taxon>Halothece cluster</taxon>
        <taxon>Euhalothece</taxon>
    </lineage>
</organism>
<evidence type="ECO:0000256" key="1">
    <source>
        <dbReference type="SAM" id="MobiDB-lite"/>
    </source>
</evidence>
<gene>
    <name evidence="3" type="ORF">FRE64_14130</name>
</gene>
<dbReference type="EMBL" id="CP042326">
    <property type="protein sequence ID" value="QDZ40977.1"/>
    <property type="molecule type" value="Genomic_DNA"/>
</dbReference>
<accession>A0A5B8NPP7</accession>
<dbReference type="KEGG" id="enn:FRE64_14130"/>
<evidence type="ECO:0000313" key="4">
    <source>
        <dbReference type="Proteomes" id="UP000318453"/>
    </source>
</evidence>
<dbReference type="RefSeq" id="WP_146296817.1">
    <property type="nucleotide sequence ID" value="NZ_CP042326.1"/>
</dbReference>
<keyword evidence="2" id="KW-1133">Transmembrane helix</keyword>
<proteinExistence type="predicted"/>
<dbReference type="Proteomes" id="UP000318453">
    <property type="component" value="Chromosome"/>
</dbReference>
<keyword evidence="4" id="KW-1185">Reference proteome</keyword>
<feature type="transmembrane region" description="Helical" evidence="2">
    <location>
        <begin position="20"/>
        <end position="41"/>
    </location>
</feature>
<evidence type="ECO:0000256" key="2">
    <source>
        <dbReference type="SAM" id="Phobius"/>
    </source>
</evidence>
<dbReference type="OrthoDB" id="147179at2"/>
<dbReference type="AlphaFoldDB" id="A0A5B8NPP7"/>